<dbReference type="InterPro" id="IPR023393">
    <property type="entry name" value="START-like_dom_sf"/>
</dbReference>
<dbReference type="Pfam" id="PF10604">
    <property type="entry name" value="Polyketide_cyc2"/>
    <property type="match status" value="1"/>
</dbReference>
<gene>
    <name evidence="1" type="ORF">GCM10010521_01450</name>
</gene>
<accession>A0ABP6MP18</accession>
<keyword evidence="2" id="KW-1185">Reference proteome</keyword>
<evidence type="ECO:0000313" key="2">
    <source>
        <dbReference type="Proteomes" id="UP001500893"/>
    </source>
</evidence>
<dbReference type="SUPFAM" id="SSF55961">
    <property type="entry name" value="Bet v1-like"/>
    <property type="match status" value="1"/>
</dbReference>
<comment type="caution">
    <text evidence="1">The sequence shown here is derived from an EMBL/GenBank/DDBJ whole genome shotgun (WGS) entry which is preliminary data.</text>
</comment>
<evidence type="ECO:0000313" key="1">
    <source>
        <dbReference type="EMBL" id="GAA3117450.1"/>
    </source>
</evidence>
<dbReference type="EMBL" id="BAAAVM010000001">
    <property type="protein sequence ID" value="GAA3117450.1"/>
    <property type="molecule type" value="Genomic_DNA"/>
</dbReference>
<organism evidence="1 2">
    <name type="scientific">Streptomyces rameus</name>
    <dbReference type="NCBI Taxonomy" id="68261"/>
    <lineage>
        <taxon>Bacteria</taxon>
        <taxon>Bacillati</taxon>
        <taxon>Actinomycetota</taxon>
        <taxon>Actinomycetes</taxon>
        <taxon>Kitasatosporales</taxon>
        <taxon>Streptomycetaceae</taxon>
        <taxon>Streptomyces</taxon>
    </lineage>
</organism>
<dbReference type="Proteomes" id="UP001500893">
    <property type="component" value="Unassembled WGS sequence"/>
</dbReference>
<protein>
    <submittedName>
        <fullName evidence="1">SRPBCC family protein</fullName>
    </submittedName>
</protein>
<dbReference type="RefSeq" id="WP_345046360.1">
    <property type="nucleotide sequence ID" value="NZ_BAAAVM010000001.1"/>
</dbReference>
<proteinExistence type="predicted"/>
<name>A0ABP6MP18_9ACTN</name>
<dbReference type="InterPro" id="IPR019587">
    <property type="entry name" value="Polyketide_cyclase/dehydratase"/>
</dbReference>
<sequence length="151" mass="16144">MDNPTAGIDRAAPVVARHELTIRAPATAVWGLLTDVPAWPSWQPDIVSARARTPLTPGATFHWRTAALDIASTVYAMEAPRLILWGGPAQGIVAVHQWTLTSSGPAATLVTTEESWDGAPVRADAANIRQALDDSLAQWLGHLKTAAEKPR</sequence>
<dbReference type="Gene3D" id="3.30.530.20">
    <property type="match status" value="1"/>
</dbReference>
<reference evidence="2" key="1">
    <citation type="journal article" date="2019" name="Int. J. Syst. Evol. Microbiol.">
        <title>The Global Catalogue of Microorganisms (GCM) 10K type strain sequencing project: providing services to taxonomists for standard genome sequencing and annotation.</title>
        <authorList>
            <consortium name="The Broad Institute Genomics Platform"/>
            <consortium name="The Broad Institute Genome Sequencing Center for Infectious Disease"/>
            <person name="Wu L."/>
            <person name="Ma J."/>
        </authorList>
    </citation>
    <scope>NUCLEOTIDE SEQUENCE [LARGE SCALE GENOMIC DNA]</scope>
    <source>
        <strain evidence="2">JCM 11574</strain>
    </source>
</reference>